<feature type="chain" id="PRO_5039342223" description="DUF3221 domain-containing protein" evidence="2">
    <location>
        <begin position="23"/>
        <end position="137"/>
    </location>
</feature>
<keyword evidence="2" id="KW-0732">Signal</keyword>
<sequence>MVKRLIPFLLILSLAACGGENAELTEEGQTEVTAPEGELDPTAPEDVDEAEPTTFTALTSGEVAEGDAVILAGTAEELTDDGAFPAFILTDRDQQVFVRNMAETPVEAGDAVTVHGIYDGVAEEDMPLISASVIEVD</sequence>
<evidence type="ECO:0000313" key="4">
    <source>
        <dbReference type="Proteomes" id="UP000509222"/>
    </source>
</evidence>
<protein>
    <recommendedName>
        <fullName evidence="5">DUF3221 domain-containing protein</fullName>
    </recommendedName>
</protein>
<feature type="compositionally biased region" description="Acidic residues" evidence="1">
    <location>
        <begin position="37"/>
        <end position="50"/>
    </location>
</feature>
<dbReference type="EMBL" id="CP051177">
    <property type="protein sequence ID" value="QKX49922.1"/>
    <property type="molecule type" value="Genomic_DNA"/>
</dbReference>
<evidence type="ECO:0000256" key="2">
    <source>
        <dbReference type="SAM" id="SignalP"/>
    </source>
</evidence>
<feature type="region of interest" description="Disordered" evidence="1">
    <location>
        <begin position="23"/>
        <end position="50"/>
    </location>
</feature>
<proteinExistence type="predicted"/>
<dbReference type="RefSeq" id="WP_036805152.1">
    <property type="nucleotide sequence ID" value="NZ_CP051177.1"/>
</dbReference>
<evidence type="ECO:0008006" key="5">
    <source>
        <dbReference type="Google" id="ProtNLM"/>
    </source>
</evidence>
<organism evidence="3 4">
    <name type="scientific">Planococcus glaciei</name>
    <dbReference type="NCBI Taxonomy" id="459472"/>
    <lineage>
        <taxon>Bacteria</taxon>
        <taxon>Bacillati</taxon>
        <taxon>Bacillota</taxon>
        <taxon>Bacilli</taxon>
        <taxon>Bacillales</taxon>
        <taxon>Caryophanaceae</taxon>
        <taxon>Planococcus</taxon>
    </lineage>
</organism>
<evidence type="ECO:0000256" key="1">
    <source>
        <dbReference type="SAM" id="MobiDB-lite"/>
    </source>
</evidence>
<keyword evidence="4" id="KW-1185">Reference proteome</keyword>
<dbReference type="AlphaFoldDB" id="A0A7H8Q8V9"/>
<reference evidence="4" key="1">
    <citation type="submission" date="2020-06" db="EMBL/GenBank/DDBJ databases">
        <title>Isolation of Planomicrobium glaciei.</title>
        <authorList>
            <person name="Malisova L."/>
            <person name="Safrankova R."/>
            <person name="Jakubu V."/>
            <person name="Spanelova P."/>
        </authorList>
    </citation>
    <scope>NUCLEOTIDE SEQUENCE [LARGE SCALE GENOMIC DNA]</scope>
    <source>
        <strain evidence="4">NRL-ATB46093</strain>
    </source>
</reference>
<evidence type="ECO:0000313" key="3">
    <source>
        <dbReference type="EMBL" id="QKX49922.1"/>
    </source>
</evidence>
<accession>A0A7H8Q8V9</accession>
<dbReference type="PROSITE" id="PS51257">
    <property type="entry name" value="PROKAR_LIPOPROTEIN"/>
    <property type="match status" value="1"/>
</dbReference>
<feature type="signal peptide" evidence="2">
    <location>
        <begin position="1"/>
        <end position="22"/>
    </location>
</feature>
<name>A0A7H8Q8V9_9BACL</name>
<gene>
    <name evidence="3" type="ORF">HF394_04575</name>
</gene>
<dbReference type="Proteomes" id="UP000509222">
    <property type="component" value="Chromosome"/>
</dbReference>